<protein>
    <submittedName>
        <fullName evidence="1">Uncharacterized protein</fullName>
    </submittedName>
</protein>
<sequence>LKKYCINKINK</sequence>
<accession>A0A5E4PKI7</accession>
<reference evidence="1 2" key="1">
    <citation type="submission" date="2017-07" db="EMBL/GenBank/DDBJ databases">
        <authorList>
            <person name="Talla V."/>
            <person name="Backstrom N."/>
        </authorList>
    </citation>
    <scope>NUCLEOTIDE SEQUENCE [LARGE SCALE GENOMIC DNA]</scope>
</reference>
<gene>
    <name evidence="1" type="ORF">LSINAPIS_LOCUS279</name>
</gene>
<organism evidence="1 2">
    <name type="scientific">Leptidea sinapis</name>
    <dbReference type="NCBI Taxonomy" id="189913"/>
    <lineage>
        <taxon>Eukaryota</taxon>
        <taxon>Metazoa</taxon>
        <taxon>Ecdysozoa</taxon>
        <taxon>Arthropoda</taxon>
        <taxon>Hexapoda</taxon>
        <taxon>Insecta</taxon>
        <taxon>Pterygota</taxon>
        <taxon>Neoptera</taxon>
        <taxon>Endopterygota</taxon>
        <taxon>Lepidoptera</taxon>
        <taxon>Glossata</taxon>
        <taxon>Ditrysia</taxon>
        <taxon>Papilionoidea</taxon>
        <taxon>Pieridae</taxon>
        <taxon>Dismorphiinae</taxon>
        <taxon>Leptidea</taxon>
    </lineage>
</organism>
<feature type="non-terminal residue" evidence="1">
    <location>
        <position position="1"/>
    </location>
</feature>
<dbReference type="Proteomes" id="UP000324832">
    <property type="component" value="Unassembled WGS sequence"/>
</dbReference>
<name>A0A5E4PKI7_9NEOP</name>
<evidence type="ECO:0000313" key="2">
    <source>
        <dbReference type="Proteomes" id="UP000324832"/>
    </source>
</evidence>
<dbReference type="EMBL" id="FZQP02000003">
    <property type="protein sequence ID" value="VVC86461.1"/>
    <property type="molecule type" value="Genomic_DNA"/>
</dbReference>
<evidence type="ECO:0000313" key="1">
    <source>
        <dbReference type="EMBL" id="VVC86461.1"/>
    </source>
</evidence>
<proteinExistence type="predicted"/>
<keyword evidence="2" id="KW-1185">Reference proteome</keyword>